<protein>
    <recommendedName>
        <fullName evidence="3">Coiled-coil domain-containing protein</fullName>
    </recommendedName>
</protein>
<evidence type="ECO:0000259" key="3">
    <source>
        <dbReference type="Pfam" id="PF06244"/>
    </source>
</evidence>
<comment type="similarity">
    <text evidence="1">Belongs to the CCDC124 family.</text>
</comment>
<keyword evidence="2" id="KW-0175">Coiled coil</keyword>
<proteinExistence type="inferred from homology"/>
<accession>A0A7N0T6I7</accession>
<reference evidence="4" key="1">
    <citation type="submission" date="2021-01" db="UniProtKB">
        <authorList>
            <consortium name="EnsemblPlants"/>
        </authorList>
    </citation>
    <scope>IDENTIFICATION</scope>
</reference>
<keyword evidence="5" id="KW-1185">Reference proteome</keyword>
<dbReference type="GO" id="GO:0006366">
    <property type="term" value="P:transcription by RNA polymerase II"/>
    <property type="evidence" value="ECO:0007669"/>
    <property type="project" value="TreeGrafter"/>
</dbReference>
<dbReference type="GO" id="GO:0005634">
    <property type="term" value="C:nucleus"/>
    <property type="evidence" value="ECO:0007669"/>
    <property type="project" value="TreeGrafter"/>
</dbReference>
<dbReference type="Proteomes" id="UP000594263">
    <property type="component" value="Unplaced"/>
</dbReference>
<name>A0A7N0T6I7_KALFE</name>
<organism evidence="4 5">
    <name type="scientific">Kalanchoe fedtschenkoi</name>
    <name type="common">Lavender scallops</name>
    <name type="synonym">South American air plant</name>
    <dbReference type="NCBI Taxonomy" id="63787"/>
    <lineage>
        <taxon>Eukaryota</taxon>
        <taxon>Viridiplantae</taxon>
        <taxon>Streptophyta</taxon>
        <taxon>Embryophyta</taxon>
        <taxon>Tracheophyta</taxon>
        <taxon>Spermatophyta</taxon>
        <taxon>Magnoliopsida</taxon>
        <taxon>eudicotyledons</taxon>
        <taxon>Gunneridae</taxon>
        <taxon>Pentapetalae</taxon>
        <taxon>Saxifragales</taxon>
        <taxon>Crassulaceae</taxon>
        <taxon>Kalanchoe</taxon>
    </lineage>
</organism>
<dbReference type="InterPro" id="IPR054414">
    <property type="entry name" value="Ccdc124/Oxs1_C"/>
</dbReference>
<sequence length="186" mass="21535">METVHHVDFGFTSEYQAPIDLGAANANHFHGLLVPGPAQLGQSVHRMVENELRPLQRMRDKVLTSNEDRKKGSERRMFEARDHPFVEKALKKPDKKANRVAIPVPKVTEEELRRRREEEEAMLLKRAEEAKKKHNRLALEEYEKMVLVSNTNRDDSIIEARNVEEALAKITVTDSLPMDRHPEKRV</sequence>
<evidence type="ECO:0000256" key="2">
    <source>
        <dbReference type="ARBA" id="ARBA00023054"/>
    </source>
</evidence>
<dbReference type="EnsemblPlants" id="Kaladp0024s0540.1.v1.1">
    <property type="protein sequence ID" value="Kaladp0024s0540.1.v1.1"/>
    <property type="gene ID" value="Kaladp0024s0540.v1.1"/>
</dbReference>
<dbReference type="Pfam" id="PF06244">
    <property type="entry name" value="Ccdc124"/>
    <property type="match status" value="1"/>
</dbReference>
<dbReference type="GO" id="GO:0003713">
    <property type="term" value="F:transcription coactivator activity"/>
    <property type="evidence" value="ECO:0007669"/>
    <property type="project" value="TreeGrafter"/>
</dbReference>
<dbReference type="InterPro" id="IPR010422">
    <property type="entry name" value="Ccdc124/Oxs1"/>
</dbReference>
<evidence type="ECO:0000313" key="5">
    <source>
        <dbReference type="Proteomes" id="UP000594263"/>
    </source>
</evidence>
<dbReference type="PANTHER" id="PTHR21680">
    <property type="entry name" value="COILED-COIL DOMAIN-CONTAINING PROTEIN 124"/>
    <property type="match status" value="1"/>
</dbReference>
<dbReference type="AlphaFoldDB" id="A0A7N0T6I7"/>
<evidence type="ECO:0000313" key="4">
    <source>
        <dbReference type="EnsemblPlants" id="Kaladp0024s0540.1.v1.1"/>
    </source>
</evidence>
<feature type="domain" description="Coiled-coil" evidence="3">
    <location>
        <begin position="151"/>
        <end position="186"/>
    </location>
</feature>
<dbReference type="Gramene" id="Kaladp0024s0540.1.v1.1">
    <property type="protein sequence ID" value="Kaladp0024s0540.1.v1.1"/>
    <property type="gene ID" value="Kaladp0024s0540.v1.1"/>
</dbReference>
<dbReference type="PANTHER" id="PTHR21680:SF0">
    <property type="entry name" value="COILED-COIL DOMAIN-CONTAINING PROTEIN 124"/>
    <property type="match status" value="1"/>
</dbReference>
<evidence type="ECO:0000256" key="1">
    <source>
        <dbReference type="ARBA" id="ARBA00008296"/>
    </source>
</evidence>